<dbReference type="EMBL" id="JADGJW010000030">
    <property type="protein sequence ID" value="KAJ3226715.1"/>
    <property type="molecule type" value="Genomic_DNA"/>
</dbReference>
<keyword evidence="4" id="KW-1185">Reference proteome</keyword>
<dbReference type="SMART" id="SM00317">
    <property type="entry name" value="SET"/>
    <property type="match status" value="1"/>
</dbReference>
<feature type="domain" description="SET" evidence="2">
    <location>
        <begin position="15"/>
        <end position="129"/>
    </location>
</feature>
<comment type="caution">
    <text evidence="3">The sequence shown here is derived from an EMBL/GenBank/DDBJ whole genome shotgun (WGS) entry which is preliminary data.</text>
</comment>
<name>A0AAD5U703_9FUNG</name>
<accession>A0AAD5U703</accession>
<reference evidence="3" key="1">
    <citation type="submission" date="2020-05" db="EMBL/GenBank/DDBJ databases">
        <title>Phylogenomic resolution of chytrid fungi.</title>
        <authorList>
            <person name="Stajich J.E."/>
            <person name="Amses K."/>
            <person name="Simmons R."/>
            <person name="Seto K."/>
            <person name="Myers J."/>
            <person name="Bonds A."/>
            <person name="Quandt C.A."/>
            <person name="Barry K."/>
            <person name="Liu P."/>
            <person name="Grigoriev I."/>
            <person name="Longcore J.E."/>
            <person name="James T.Y."/>
        </authorList>
    </citation>
    <scope>NUCLEOTIDE SEQUENCE</scope>
    <source>
        <strain evidence="3">JEL0476</strain>
    </source>
</reference>
<evidence type="ECO:0000256" key="1">
    <source>
        <dbReference type="SAM" id="MobiDB-lite"/>
    </source>
</evidence>
<organism evidence="3 4">
    <name type="scientific">Clydaea vesicula</name>
    <dbReference type="NCBI Taxonomy" id="447962"/>
    <lineage>
        <taxon>Eukaryota</taxon>
        <taxon>Fungi</taxon>
        <taxon>Fungi incertae sedis</taxon>
        <taxon>Chytridiomycota</taxon>
        <taxon>Chytridiomycota incertae sedis</taxon>
        <taxon>Chytridiomycetes</taxon>
        <taxon>Lobulomycetales</taxon>
        <taxon>Lobulomycetaceae</taxon>
        <taxon>Clydaea</taxon>
    </lineage>
</organism>
<dbReference type="Proteomes" id="UP001211065">
    <property type="component" value="Unassembled WGS sequence"/>
</dbReference>
<evidence type="ECO:0000313" key="3">
    <source>
        <dbReference type="EMBL" id="KAJ3226715.1"/>
    </source>
</evidence>
<sequence length="137" mass="15630">MLIDQTSPSTAESFKKFAQTDSPKHDYPTEVVSVSYGKALIAKKDVLPGTVLEKFIGPDVDYEKLSDFDKCYALNYFSDIKNDWVWLLAENNARFANHSCNPNSIINKNQEIVAKKFIKSGEEITFIYNIGEDSDYW</sequence>
<protein>
    <recommendedName>
        <fullName evidence="2">SET domain-containing protein</fullName>
    </recommendedName>
</protein>
<dbReference type="PROSITE" id="PS50280">
    <property type="entry name" value="SET"/>
    <property type="match status" value="1"/>
</dbReference>
<feature type="region of interest" description="Disordered" evidence="1">
    <location>
        <begin position="1"/>
        <end position="23"/>
    </location>
</feature>
<dbReference type="Pfam" id="PF00856">
    <property type="entry name" value="SET"/>
    <property type="match status" value="1"/>
</dbReference>
<evidence type="ECO:0000259" key="2">
    <source>
        <dbReference type="PROSITE" id="PS50280"/>
    </source>
</evidence>
<dbReference type="SUPFAM" id="SSF82199">
    <property type="entry name" value="SET domain"/>
    <property type="match status" value="1"/>
</dbReference>
<proteinExistence type="predicted"/>
<dbReference type="AlphaFoldDB" id="A0AAD5U703"/>
<gene>
    <name evidence="3" type="ORF">HK099_004325</name>
</gene>
<feature type="compositionally biased region" description="Polar residues" evidence="1">
    <location>
        <begin position="1"/>
        <end position="12"/>
    </location>
</feature>
<dbReference type="InterPro" id="IPR046341">
    <property type="entry name" value="SET_dom_sf"/>
</dbReference>
<evidence type="ECO:0000313" key="4">
    <source>
        <dbReference type="Proteomes" id="UP001211065"/>
    </source>
</evidence>
<dbReference type="Gene3D" id="2.170.270.10">
    <property type="entry name" value="SET domain"/>
    <property type="match status" value="1"/>
</dbReference>
<dbReference type="InterPro" id="IPR001214">
    <property type="entry name" value="SET_dom"/>
</dbReference>